<evidence type="ECO:0000313" key="4">
    <source>
        <dbReference type="Proteomes" id="UP000777438"/>
    </source>
</evidence>
<dbReference type="Proteomes" id="UP000777438">
    <property type="component" value="Unassembled WGS sequence"/>
</dbReference>
<feature type="compositionally biased region" description="Acidic residues" evidence="1">
    <location>
        <begin position="295"/>
        <end position="337"/>
    </location>
</feature>
<dbReference type="AlphaFoldDB" id="A0A9P8W2L8"/>
<name>A0A9P8W2L8_9HYPO</name>
<feature type="region of interest" description="Disordered" evidence="1">
    <location>
        <begin position="294"/>
        <end position="337"/>
    </location>
</feature>
<proteinExistence type="predicted"/>
<dbReference type="OrthoDB" id="4757095at2759"/>
<dbReference type="Pfam" id="PF24864">
    <property type="entry name" value="DUF7730"/>
    <property type="match status" value="1"/>
</dbReference>
<reference evidence="3 4" key="1">
    <citation type="journal article" date="2021" name="Nat. Commun.">
        <title>Genetic determinants of endophytism in the Arabidopsis root mycobiome.</title>
        <authorList>
            <person name="Mesny F."/>
            <person name="Miyauchi S."/>
            <person name="Thiergart T."/>
            <person name="Pickel B."/>
            <person name="Atanasova L."/>
            <person name="Karlsson M."/>
            <person name="Huettel B."/>
            <person name="Barry K.W."/>
            <person name="Haridas S."/>
            <person name="Chen C."/>
            <person name="Bauer D."/>
            <person name="Andreopoulos W."/>
            <person name="Pangilinan J."/>
            <person name="LaButti K."/>
            <person name="Riley R."/>
            <person name="Lipzen A."/>
            <person name="Clum A."/>
            <person name="Drula E."/>
            <person name="Henrissat B."/>
            <person name="Kohler A."/>
            <person name="Grigoriev I.V."/>
            <person name="Martin F.M."/>
            <person name="Hacquard S."/>
        </authorList>
    </citation>
    <scope>NUCLEOTIDE SEQUENCE [LARGE SCALE GENOMIC DNA]</scope>
    <source>
        <strain evidence="3 4">MPI-CAGE-CH-0241</strain>
    </source>
</reference>
<evidence type="ECO:0000259" key="2">
    <source>
        <dbReference type="Pfam" id="PF24864"/>
    </source>
</evidence>
<evidence type="ECO:0000313" key="3">
    <source>
        <dbReference type="EMBL" id="KAH6888724.1"/>
    </source>
</evidence>
<evidence type="ECO:0000256" key="1">
    <source>
        <dbReference type="SAM" id="MobiDB-lite"/>
    </source>
</evidence>
<keyword evidence="4" id="KW-1185">Reference proteome</keyword>
<comment type="caution">
    <text evidence="3">The sequence shown here is derived from an EMBL/GenBank/DDBJ whole genome shotgun (WGS) entry which is preliminary data.</text>
</comment>
<gene>
    <name evidence="3" type="ORF">B0T10DRAFT_573575</name>
</gene>
<dbReference type="PANTHER" id="PTHR38790">
    <property type="entry name" value="2EXR DOMAIN-CONTAINING PROTEIN-RELATED"/>
    <property type="match status" value="1"/>
</dbReference>
<dbReference type="InterPro" id="IPR056632">
    <property type="entry name" value="DUF7730"/>
</dbReference>
<accession>A0A9P8W2L8</accession>
<feature type="domain" description="DUF7730" evidence="2">
    <location>
        <begin position="32"/>
        <end position="161"/>
    </location>
</feature>
<sequence length="337" mass="38656">MPAIGMPTHKSAMKPVKQDLNFVFKNGRRKKDQSLSILFGKLNYDIRQLIYKELFGDKRVHIKSSEWCDAIGGFGNKSDTPGLYHTVCKKDGEGKPHNCHSGRREYLCFSTGIMFACKATYEESILILYTQNKFSFSDIPTINMFANYAGRYTHLIRNLEIYVPKQPAAEHGQWMRNMICLPAIRRRLHVDHADIRINIAHQLVTANAVTERDENGNLDDSRMKRAMARSMGKSVEILVPRDLFKLIKKRPRIHIPGRGMIQVTPTESYMNNRVYERLYENDTATVWDFVSFLDDSQDEADDDDEDDDMDDNDEHNDDGAGDSSEDDESDSDADMIL</sequence>
<organism evidence="3 4">
    <name type="scientific">Thelonectria olida</name>
    <dbReference type="NCBI Taxonomy" id="1576542"/>
    <lineage>
        <taxon>Eukaryota</taxon>
        <taxon>Fungi</taxon>
        <taxon>Dikarya</taxon>
        <taxon>Ascomycota</taxon>
        <taxon>Pezizomycotina</taxon>
        <taxon>Sordariomycetes</taxon>
        <taxon>Hypocreomycetidae</taxon>
        <taxon>Hypocreales</taxon>
        <taxon>Nectriaceae</taxon>
        <taxon>Thelonectria</taxon>
    </lineage>
</organism>
<dbReference type="EMBL" id="JAGPYM010000012">
    <property type="protein sequence ID" value="KAH6888724.1"/>
    <property type="molecule type" value="Genomic_DNA"/>
</dbReference>
<protein>
    <recommendedName>
        <fullName evidence="2">DUF7730 domain-containing protein</fullName>
    </recommendedName>
</protein>